<proteinExistence type="predicted"/>
<evidence type="ECO:0000313" key="2">
    <source>
        <dbReference type="Proteomes" id="UP001447857"/>
    </source>
</evidence>
<accession>A0ABZ2Q2G9</accession>
<dbReference type="Proteomes" id="UP001447857">
    <property type="component" value="Chromosome"/>
</dbReference>
<dbReference type="EMBL" id="CP147988">
    <property type="protein sequence ID" value="WXK48484.1"/>
    <property type="molecule type" value="Genomic_DNA"/>
</dbReference>
<keyword evidence="2" id="KW-1185">Reference proteome</keyword>
<reference evidence="1 2" key="1">
    <citation type="submission" date="2024-02" db="EMBL/GenBank/DDBJ databases">
        <title>complete genome of Flavobacterium ginsenosidimutans Str. YTB16.</title>
        <authorList>
            <person name="Wang Q."/>
        </authorList>
    </citation>
    <scope>NUCLEOTIDE SEQUENCE [LARGE SCALE GENOMIC DNA]</scope>
    <source>
        <strain evidence="1 2">YTB16</strain>
    </source>
</reference>
<dbReference type="InterPro" id="IPR046732">
    <property type="entry name" value="DUF6624"/>
</dbReference>
<organism evidence="1 2">
    <name type="scientific">Flavobacterium ginsenosidimutans</name>
    <dbReference type="NCBI Taxonomy" id="687844"/>
    <lineage>
        <taxon>Bacteria</taxon>
        <taxon>Pseudomonadati</taxon>
        <taxon>Bacteroidota</taxon>
        <taxon>Flavobacteriia</taxon>
        <taxon>Flavobacteriales</taxon>
        <taxon>Flavobacteriaceae</taxon>
        <taxon>Flavobacterium</taxon>
    </lineage>
</organism>
<protein>
    <submittedName>
        <fullName evidence="1">DUF6624 domain-containing protein</fullName>
    </submittedName>
</protein>
<evidence type="ECO:0000313" key="1">
    <source>
        <dbReference type="EMBL" id="WXK48484.1"/>
    </source>
</evidence>
<name>A0ABZ2Q2G9_9FLAO</name>
<dbReference type="RefSeq" id="WP_338839304.1">
    <property type="nucleotide sequence ID" value="NZ_CP147988.1"/>
</dbReference>
<dbReference type="Pfam" id="PF20329">
    <property type="entry name" value="DUF6624"/>
    <property type="match status" value="1"/>
</dbReference>
<sequence>MKDKFSEELVQLAEKDLLMREKLLAINKLSDGYHPEMEKLHKENAQRLKEIIKEIGFPTISKVGEKASDAAWLIVQHSIAEPEFMKSSYKLMLENSADVNLKHLAFLFDRIQFFQGKPQKFGTQLNSDGTIYPVINKNEINGLRKKNHLPELTQEKIDSILPIESIEFIENQNADYIIWRKKVGWKK</sequence>
<gene>
    <name evidence="1" type="ORF">V6624_15750</name>
</gene>